<proteinExistence type="predicted"/>
<dbReference type="PANTHER" id="PTHR34069:SF3">
    <property type="entry name" value="ACYL-COA:ACYL-COA ALKYLTRANSFERASE"/>
    <property type="match status" value="1"/>
</dbReference>
<dbReference type="RefSeq" id="WP_346820080.1">
    <property type="nucleotide sequence ID" value="NZ_JBDKWZ010000002.1"/>
</dbReference>
<comment type="caution">
    <text evidence="5">The sequence shown here is derived from an EMBL/GenBank/DDBJ whole genome shotgun (WGS) entry which is preliminary data.</text>
</comment>
<dbReference type="Gene3D" id="3.40.47.10">
    <property type="match status" value="2"/>
</dbReference>
<dbReference type="InterPro" id="IPR013747">
    <property type="entry name" value="ACP_syn_III_C"/>
</dbReference>
<evidence type="ECO:0000256" key="1">
    <source>
        <dbReference type="ARBA" id="ARBA00022679"/>
    </source>
</evidence>
<dbReference type="Proteomes" id="UP001403385">
    <property type="component" value="Unassembled WGS sequence"/>
</dbReference>
<dbReference type="Gene3D" id="1.20.910.10">
    <property type="entry name" value="Heme oxygenase-like"/>
    <property type="match status" value="1"/>
</dbReference>
<keyword evidence="6" id="KW-1185">Reference proteome</keyword>
<keyword evidence="1" id="KW-0808">Transferase</keyword>
<evidence type="ECO:0000256" key="2">
    <source>
        <dbReference type="ARBA" id="ARBA00023315"/>
    </source>
</evidence>
<feature type="domain" description="Thiolase N-terminal" evidence="3">
    <location>
        <begin position="62"/>
        <end position="160"/>
    </location>
</feature>
<organism evidence="5 6">
    <name type="scientific">Rapidithrix thailandica</name>
    <dbReference type="NCBI Taxonomy" id="413964"/>
    <lineage>
        <taxon>Bacteria</taxon>
        <taxon>Pseudomonadati</taxon>
        <taxon>Bacteroidota</taxon>
        <taxon>Cytophagia</taxon>
        <taxon>Cytophagales</taxon>
        <taxon>Flammeovirgaceae</taxon>
        <taxon>Rapidithrix</taxon>
    </lineage>
</organism>
<gene>
    <name evidence="5" type="ORF">AAG747_05215</name>
</gene>
<evidence type="ECO:0000313" key="5">
    <source>
        <dbReference type="EMBL" id="MEN7547296.1"/>
    </source>
</evidence>
<dbReference type="SUPFAM" id="SSF53901">
    <property type="entry name" value="Thiolase-like"/>
    <property type="match status" value="2"/>
</dbReference>
<reference evidence="5 6" key="1">
    <citation type="submission" date="2024-04" db="EMBL/GenBank/DDBJ databases">
        <title>Novel genus in family Flammeovirgaceae.</title>
        <authorList>
            <person name="Nguyen T.H."/>
            <person name="Vuong T.Q."/>
            <person name="Le H."/>
            <person name="Kim S.-G."/>
        </authorList>
    </citation>
    <scope>NUCLEOTIDE SEQUENCE [LARGE SCALE GENOMIC DNA]</scope>
    <source>
        <strain evidence="5 6">JCM 23209</strain>
    </source>
</reference>
<evidence type="ECO:0000259" key="4">
    <source>
        <dbReference type="Pfam" id="PF08541"/>
    </source>
</evidence>
<dbReference type="InterPro" id="IPR020616">
    <property type="entry name" value="Thiolase_N"/>
</dbReference>
<sequence length="625" mass="70543">MNELNAYITAAGKFLPGKPVSNEEIEDYLGCIHQRPSRTKERMLKQNGITTRYYALDKEQKAQYTLSEMAAKAIEDCLKHTNLTKKDIGYLAAATTQGDLPVPGFASMVHAASGLERCEIASLHGVCGSGMMALKNAWLNILSGEHQNAVACAGEFASRMFKKQRFEKQGITNENGGLPLDTDFLRWMLSDGSGALLVQPSPLPKGTSLKIKWIDIRSYAHLFDVCMYAGVNKSKEGASKSWLDYSDFSEADHDGAINLKQDIKLVDNIVKLGVQRFFELIDENKVRPGCIDHFLCHYSSHYFKQPILDLLEKGGAMIPEEKWFTNLYEKGNTGSASIYIMLEELLNEKELKHGEQVLCMVPESGRFLTTFMLLEVVKNKAVRPMQKTYFTEVNPPEIRASGGQVQEWLVRELTKVWVDFETGLNKVPIVDKINRGVLPVDDYKLLLLNLRQQVIDGSQWIARAASNVSMEFFDVRSSFISHSRDEHRDYQILEKNYINLGGEKEDLYNGEKNIGSEALSAYMFYRASLPNPFDLLGGMFIIEGLGNRLAGKWGRAIKEQLQLDDNQVSFLIYHESSDANDNHFERFEKAVDSELLTMEVAKRVVKTAKTVARLYTLQLSELGNY</sequence>
<dbReference type="SUPFAM" id="SSF48613">
    <property type="entry name" value="Heme oxygenase-like"/>
    <property type="match status" value="1"/>
</dbReference>
<feature type="domain" description="Beta-ketoacyl-[acyl-carrier-protein] synthase III C-terminal" evidence="4">
    <location>
        <begin position="282"/>
        <end position="360"/>
    </location>
</feature>
<accession>A0AAW9S9B3</accession>
<keyword evidence="2" id="KW-0012">Acyltransferase</keyword>
<dbReference type="InterPro" id="IPR016084">
    <property type="entry name" value="Haem_Oase-like_multi-hlx"/>
</dbReference>
<dbReference type="Pfam" id="PF08541">
    <property type="entry name" value="ACP_syn_III_C"/>
    <property type="match status" value="1"/>
</dbReference>
<dbReference type="AlphaFoldDB" id="A0AAW9S9B3"/>
<dbReference type="EMBL" id="JBDKWZ010000002">
    <property type="protein sequence ID" value="MEN7547296.1"/>
    <property type="molecule type" value="Genomic_DNA"/>
</dbReference>
<dbReference type="PANTHER" id="PTHR34069">
    <property type="entry name" value="3-OXOACYL-[ACYL-CARRIER-PROTEIN] SYNTHASE 3"/>
    <property type="match status" value="1"/>
</dbReference>
<dbReference type="Pfam" id="PF00108">
    <property type="entry name" value="Thiolase_N"/>
    <property type="match status" value="1"/>
</dbReference>
<evidence type="ECO:0000259" key="3">
    <source>
        <dbReference type="Pfam" id="PF00108"/>
    </source>
</evidence>
<name>A0AAW9S9B3_9BACT</name>
<dbReference type="CDD" id="cd00827">
    <property type="entry name" value="init_cond_enzymes"/>
    <property type="match status" value="1"/>
</dbReference>
<protein>
    <submittedName>
        <fullName evidence="5">Beta-ketoacyl-ACP synthase III</fullName>
    </submittedName>
</protein>
<dbReference type="GO" id="GO:0044550">
    <property type="term" value="P:secondary metabolite biosynthetic process"/>
    <property type="evidence" value="ECO:0007669"/>
    <property type="project" value="TreeGrafter"/>
</dbReference>
<dbReference type="GO" id="GO:0016747">
    <property type="term" value="F:acyltransferase activity, transferring groups other than amino-acyl groups"/>
    <property type="evidence" value="ECO:0007669"/>
    <property type="project" value="InterPro"/>
</dbReference>
<evidence type="ECO:0000313" key="6">
    <source>
        <dbReference type="Proteomes" id="UP001403385"/>
    </source>
</evidence>
<dbReference type="InterPro" id="IPR016039">
    <property type="entry name" value="Thiolase-like"/>
</dbReference>